<evidence type="ECO:0000313" key="8">
    <source>
        <dbReference type="EMBL" id="PPE67433.1"/>
    </source>
</evidence>
<comment type="function">
    <text evidence="6">Toxic component of a toxin-antitoxin (TA) system. An RNase.</text>
</comment>
<dbReference type="Proteomes" id="UP000238605">
    <property type="component" value="Unassembled WGS sequence"/>
</dbReference>
<evidence type="ECO:0000256" key="2">
    <source>
        <dbReference type="ARBA" id="ARBA00022722"/>
    </source>
</evidence>
<reference evidence="8 9" key="1">
    <citation type="submission" date="2018-02" db="EMBL/GenBank/DDBJ databases">
        <title>Reclassifiation of [Polyangium] brachysporum DSM 7029 as Guopingzhaonella breviflexa gen. nov., sp. nov., a member of the family Comamonadaceae.</title>
        <authorList>
            <person name="Tang B."/>
        </authorList>
    </citation>
    <scope>NUCLEOTIDE SEQUENCE [LARGE SCALE GENOMIC DNA]</scope>
    <source>
        <strain evidence="8 9">BCRC 80649</strain>
    </source>
</reference>
<organism evidence="8 9">
    <name type="scientific">Caldimonas caldifontis</name>
    <dbReference type="NCBI Taxonomy" id="1452508"/>
    <lineage>
        <taxon>Bacteria</taxon>
        <taxon>Pseudomonadati</taxon>
        <taxon>Pseudomonadota</taxon>
        <taxon>Betaproteobacteria</taxon>
        <taxon>Burkholderiales</taxon>
        <taxon>Sphaerotilaceae</taxon>
        <taxon>Caldimonas</taxon>
    </lineage>
</organism>
<dbReference type="HAMAP" id="MF_00265">
    <property type="entry name" value="VapC_Nob1"/>
    <property type="match status" value="1"/>
</dbReference>
<protein>
    <recommendedName>
        <fullName evidence="6">Ribonuclease VapC</fullName>
        <shortName evidence="6">RNase VapC</shortName>
        <ecNumber evidence="6">3.1.-.-</ecNumber>
    </recommendedName>
    <alternativeName>
        <fullName evidence="6">Toxin VapC</fullName>
    </alternativeName>
</protein>
<evidence type="ECO:0000259" key="7">
    <source>
        <dbReference type="Pfam" id="PF01850"/>
    </source>
</evidence>
<keyword evidence="1 6" id="KW-1277">Toxin-antitoxin system</keyword>
<keyword evidence="3 6" id="KW-0479">Metal-binding</keyword>
<name>A0A2S5SXD7_9BURK</name>
<dbReference type="GO" id="GO:0000287">
    <property type="term" value="F:magnesium ion binding"/>
    <property type="evidence" value="ECO:0007669"/>
    <property type="project" value="UniProtKB-UniRule"/>
</dbReference>
<evidence type="ECO:0000256" key="5">
    <source>
        <dbReference type="ARBA" id="ARBA00022842"/>
    </source>
</evidence>
<dbReference type="InterPro" id="IPR002716">
    <property type="entry name" value="PIN_dom"/>
</dbReference>
<evidence type="ECO:0000256" key="1">
    <source>
        <dbReference type="ARBA" id="ARBA00022649"/>
    </source>
</evidence>
<dbReference type="InterPro" id="IPR044153">
    <property type="entry name" value="PIN_Pae0151-like"/>
</dbReference>
<comment type="cofactor">
    <cofactor evidence="6">
        <name>Mg(2+)</name>
        <dbReference type="ChEBI" id="CHEBI:18420"/>
    </cofactor>
</comment>
<gene>
    <name evidence="6" type="primary">vapC</name>
    <name evidence="8" type="ORF">C1704_04545</name>
</gene>
<dbReference type="EC" id="3.1.-.-" evidence="6"/>
<keyword evidence="6" id="KW-0800">Toxin</keyword>
<dbReference type="CDD" id="cd09873">
    <property type="entry name" value="PIN_Pae0151-like"/>
    <property type="match status" value="1"/>
</dbReference>
<dbReference type="SUPFAM" id="SSF88723">
    <property type="entry name" value="PIN domain-like"/>
    <property type="match status" value="1"/>
</dbReference>
<keyword evidence="4 6" id="KW-0378">Hydrolase</keyword>
<comment type="similarity">
    <text evidence="6">Belongs to the PINc/VapC protein family.</text>
</comment>
<comment type="caution">
    <text evidence="8">The sequence shown here is derived from an EMBL/GenBank/DDBJ whole genome shotgun (WGS) entry which is preliminary data.</text>
</comment>
<dbReference type="AlphaFoldDB" id="A0A2S5SXD7"/>
<dbReference type="GO" id="GO:0004540">
    <property type="term" value="F:RNA nuclease activity"/>
    <property type="evidence" value="ECO:0007669"/>
    <property type="project" value="InterPro"/>
</dbReference>
<sequence length="138" mass="15485">MSPVVLDASSALTWCFEDEASEAGDLLFRRVQDHGAVVPPLWHLEIGNIVLSAERRRRLTQTEVEAYLDLLKQLRIDTDAAPPERARADTLHLAREHTLSVYDASYLDLAMRRRLPLATLDTALQRAARAVGVDLIEL</sequence>
<dbReference type="InterPro" id="IPR051619">
    <property type="entry name" value="TypeII_TA_RNase_PINc/VapC"/>
</dbReference>
<keyword evidence="9" id="KW-1185">Reference proteome</keyword>
<dbReference type="Pfam" id="PF01850">
    <property type="entry name" value="PIN"/>
    <property type="match status" value="1"/>
</dbReference>
<dbReference type="Gene3D" id="3.40.50.1010">
    <property type="entry name" value="5'-nuclease"/>
    <property type="match status" value="1"/>
</dbReference>
<dbReference type="InterPro" id="IPR029060">
    <property type="entry name" value="PIN-like_dom_sf"/>
</dbReference>
<feature type="binding site" evidence="6">
    <location>
        <position position="103"/>
    </location>
    <ligand>
        <name>Mg(2+)</name>
        <dbReference type="ChEBI" id="CHEBI:18420"/>
    </ligand>
</feature>
<keyword evidence="5 6" id="KW-0460">Magnesium</keyword>
<dbReference type="GO" id="GO:0016787">
    <property type="term" value="F:hydrolase activity"/>
    <property type="evidence" value="ECO:0007669"/>
    <property type="project" value="UniProtKB-KW"/>
</dbReference>
<keyword evidence="2 6" id="KW-0540">Nuclease</keyword>
<dbReference type="PANTHER" id="PTHR35901:SF1">
    <property type="entry name" value="EXONUCLEASE VAPC9"/>
    <property type="match status" value="1"/>
</dbReference>
<dbReference type="RefSeq" id="WP_104301413.1">
    <property type="nucleotide sequence ID" value="NZ_PSNX01000003.1"/>
</dbReference>
<feature type="domain" description="PIN" evidence="7">
    <location>
        <begin position="4"/>
        <end position="129"/>
    </location>
</feature>
<accession>A0A2S5SXD7</accession>
<dbReference type="EMBL" id="PSNX01000003">
    <property type="protein sequence ID" value="PPE67433.1"/>
    <property type="molecule type" value="Genomic_DNA"/>
</dbReference>
<evidence type="ECO:0000256" key="4">
    <source>
        <dbReference type="ARBA" id="ARBA00022801"/>
    </source>
</evidence>
<feature type="binding site" evidence="6">
    <location>
        <position position="7"/>
    </location>
    <ligand>
        <name>Mg(2+)</name>
        <dbReference type="ChEBI" id="CHEBI:18420"/>
    </ligand>
</feature>
<proteinExistence type="inferred from homology"/>
<dbReference type="OrthoDB" id="328160at2"/>
<dbReference type="PANTHER" id="PTHR35901">
    <property type="entry name" value="RIBONUCLEASE VAPC3"/>
    <property type="match status" value="1"/>
</dbReference>
<evidence type="ECO:0000313" key="9">
    <source>
        <dbReference type="Proteomes" id="UP000238605"/>
    </source>
</evidence>
<dbReference type="GO" id="GO:0090729">
    <property type="term" value="F:toxin activity"/>
    <property type="evidence" value="ECO:0007669"/>
    <property type="project" value="UniProtKB-KW"/>
</dbReference>
<dbReference type="InterPro" id="IPR022907">
    <property type="entry name" value="VapC_family"/>
</dbReference>
<evidence type="ECO:0000256" key="3">
    <source>
        <dbReference type="ARBA" id="ARBA00022723"/>
    </source>
</evidence>
<evidence type="ECO:0000256" key="6">
    <source>
        <dbReference type="HAMAP-Rule" id="MF_00265"/>
    </source>
</evidence>